<comment type="caution">
    <text evidence="11">The sequence shown here is derived from an EMBL/GenBank/DDBJ whole genome shotgun (WGS) entry which is preliminary data.</text>
</comment>
<reference evidence="11 12" key="1">
    <citation type="submission" date="2018-10" db="EMBL/GenBank/DDBJ databases">
        <authorList>
            <person name="Jung H.S."/>
            <person name="Jeon C.O."/>
        </authorList>
    </citation>
    <scope>NUCLEOTIDE SEQUENCE [LARGE SCALE GENOMIC DNA]</scope>
    <source>
        <strain evidence="11 12">MA-7-27</strain>
    </source>
</reference>
<dbReference type="Gene3D" id="2.40.160.210">
    <property type="entry name" value="Acyl-CoA thioesterase, double hotdog domain"/>
    <property type="match status" value="1"/>
</dbReference>
<comment type="subunit">
    <text evidence="2">Homotetramer.</text>
</comment>
<dbReference type="PANTHER" id="PTHR11066">
    <property type="entry name" value="ACYL-COA THIOESTERASE"/>
    <property type="match status" value="1"/>
</dbReference>
<evidence type="ECO:0000256" key="2">
    <source>
        <dbReference type="ARBA" id="ARBA00011881"/>
    </source>
</evidence>
<keyword evidence="4" id="KW-0443">Lipid metabolism</keyword>
<feature type="domain" description="Acyl-CoA thioesterase-like N-terminal HotDog" evidence="10">
    <location>
        <begin position="34"/>
        <end position="109"/>
    </location>
</feature>
<accession>A0A3L9XWS1</accession>
<gene>
    <name evidence="11" type="ORF">D9R08_16220</name>
</gene>
<sequence>MTDPVAVLLDLLDIEPLEMDLYRGKGSGGETSKRIFGGQVVGQALSAAYHTVDGRNCHSLHAYFMRPGDPSRPVIYEVDRARDGGSFTTRRVIAIQNGRQILNMSASFHVEERGFHHQHPMPAAPDPETLPTRAEAKAGLAARAPAARRDDILRPSPIELRPTGEYDLMAPTPAPDGHAVWFRLTRPVPDAPAWMQHCLLTYASDLHLLGTGLRPHGQSWFTGDIMTASLDHAVWFHAPVDFGAWHLYVMDSPWTGGGRGVNRGLIYAADGTLVASTAQEGLMRPLARA</sequence>
<organism evidence="11 12">
    <name type="scientific">Rhodophyticola porphyridii</name>
    <dbReference type="NCBI Taxonomy" id="1852017"/>
    <lineage>
        <taxon>Bacteria</taxon>
        <taxon>Pseudomonadati</taxon>
        <taxon>Pseudomonadota</taxon>
        <taxon>Alphaproteobacteria</taxon>
        <taxon>Rhodobacterales</taxon>
        <taxon>Roseobacteraceae</taxon>
        <taxon>Rhodophyticola</taxon>
    </lineage>
</organism>
<name>A0A3L9XWS1_9RHOB</name>
<feature type="domain" description="Acyl-CoA thioesterase 2 C-terminal" evidence="9">
    <location>
        <begin position="179"/>
        <end position="282"/>
    </location>
</feature>
<evidence type="ECO:0000256" key="1">
    <source>
        <dbReference type="ARBA" id="ARBA00006538"/>
    </source>
</evidence>
<protein>
    <recommendedName>
        <fullName evidence="7">Acyl-CoA thioesterase 2</fullName>
        <ecNumber evidence="5">3.1.2.20</ecNumber>
    </recommendedName>
    <alternativeName>
        <fullName evidence="8">Thioesterase II</fullName>
    </alternativeName>
</protein>
<evidence type="ECO:0000256" key="8">
    <source>
        <dbReference type="ARBA" id="ARBA00079653"/>
    </source>
</evidence>
<dbReference type="InterPro" id="IPR049449">
    <property type="entry name" value="TesB_ACOT8-like_N"/>
</dbReference>
<dbReference type="CDD" id="cd03444">
    <property type="entry name" value="Thioesterase_II_repeat1"/>
    <property type="match status" value="1"/>
</dbReference>
<dbReference type="PANTHER" id="PTHR11066:SF34">
    <property type="entry name" value="ACYL-COENZYME A THIOESTERASE 8"/>
    <property type="match status" value="1"/>
</dbReference>
<dbReference type="EC" id="3.1.2.20" evidence="5"/>
<dbReference type="RefSeq" id="WP_121899115.1">
    <property type="nucleotide sequence ID" value="NZ_RCNT01000009.1"/>
</dbReference>
<dbReference type="CDD" id="cd03445">
    <property type="entry name" value="Thioesterase_II_repeat2"/>
    <property type="match status" value="1"/>
</dbReference>
<dbReference type="EMBL" id="RCNT01000009">
    <property type="protein sequence ID" value="RMA41034.1"/>
    <property type="molecule type" value="Genomic_DNA"/>
</dbReference>
<dbReference type="FunFam" id="2.40.160.210:FF:000001">
    <property type="entry name" value="Acyl-CoA thioesterase II"/>
    <property type="match status" value="1"/>
</dbReference>
<proteinExistence type="inferred from homology"/>
<dbReference type="InterPro" id="IPR003703">
    <property type="entry name" value="Acyl_CoA_thio"/>
</dbReference>
<evidence type="ECO:0000259" key="9">
    <source>
        <dbReference type="Pfam" id="PF02551"/>
    </source>
</evidence>
<dbReference type="InterPro" id="IPR025652">
    <property type="entry name" value="TesB_C"/>
</dbReference>
<keyword evidence="12" id="KW-1185">Reference proteome</keyword>
<dbReference type="AlphaFoldDB" id="A0A3L9XWS1"/>
<dbReference type="SUPFAM" id="SSF54637">
    <property type="entry name" value="Thioesterase/thiol ester dehydrase-isomerase"/>
    <property type="match status" value="2"/>
</dbReference>
<comment type="similarity">
    <text evidence="1">Belongs to the C/M/P thioester hydrolase family.</text>
</comment>
<comment type="catalytic activity">
    <reaction evidence="6">
        <text>a fatty acyl-CoA + H2O = a fatty acid + CoA + H(+)</text>
        <dbReference type="Rhea" id="RHEA:16781"/>
        <dbReference type="ChEBI" id="CHEBI:15377"/>
        <dbReference type="ChEBI" id="CHEBI:15378"/>
        <dbReference type="ChEBI" id="CHEBI:28868"/>
        <dbReference type="ChEBI" id="CHEBI:57287"/>
        <dbReference type="ChEBI" id="CHEBI:77636"/>
        <dbReference type="EC" id="3.1.2.20"/>
    </reaction>
    <physiologicalReaction direction="left-to-right" evidence="6">
        <dbReference type="Rhea" id="RHEA:16782"/>
    </physiologicalReaction>
</comment>
<evidence type="ECO:0000313" key="11">
    <source>
        <dbReference type="EMBL" id="RMA41034.1"/>
    </source>
</evidence>
<evidence type="ECO:0000256" key="4">
    <source>
        <dbReference type="ARBA" id="ARBA00023098"/>
    </source>
</evidence>
<evidence type="ECO:0000256" key="7">
    <source>
        <dbReference type="ARBA" id="ARBA00071120"/>
    </source>
</evidence>
<dbReference type="Pfam" id="PF02551">
    <property type="entry name" value="Acyl_CoA_thio"/>
    <property type="match status" value="1"/>
</dbReference>
<dbReference type="GO" id="GO:0009062">
    <property type="term" value="P:fatty acid catabolic process"/>
    <property type="evidence" value="ECO:0007669"/>
    <property type="project" value="TreeGrafter"/>
</dbReference>
<evidence type="ECO:0000313" key="12">
    <source>
        <dbReference type="Proteomes" id="UP000281343"/>
    </source>
</evidence>
<dbReference type="InterPro" id="IPR042171">
    <property type="entry name" value="Acyl-CoA_hotdog"/>
</dbReference>
<dbReference type="GO" id="GO:0006637">
    <property type="term" value="P:acyl-CoA metabolic process"/>
    <property type="evidence" value="ECO:0007669"/>
    <property type="project" value="InterPro"/>
</dbReference>
<evidence type="ECO:0000256" key="3">
    <source>
        <dbReference type="ARBA" id="ARBA00022801"/>
    </source>
</evidence>
<dbReference type="GO" id="GO:0047617">
    <property type="term" value="F:fatty acyl-CoA hydrolase activity"/>
    <property type="evidence" value="ECO:0007669"/>
    <property type="project" value="UniProtKB-EC"/>
</dbReference>
<dbReference type="OrthoDB" id="9781019at2"/>
<evidence type="ECO:0000256" key="6">
    <source>
        <dbReference type="ARBA" id="ARBA00050943"/>
    </source>
</evidence>
<dbReference type="GO" id="GO:0005829">
    <property type="term" value="C:cytosol"/>
    <property type="evidence" value="ECO:0007669"/>
    <property type="project" value="TreeGrafter"/>
</dbReference>
<evidence type="ECO:0000256" key="5">
    <source>
        <dbReference type="ARBA" id="ARBA00038894"/>
    </source>
</evidence>
<keyword evidence="3" id="KW-0378">Hydrolase</keyword>
<dbReference type="InterPro" id="IPR029069">
    <property type="entry name" value="HotDog_dom_sf"/>
</dbReference>
<evidence type="ECO:0000259" key="10">
    <source>
        <dbReference type="Pfam" id="PF13622"/>
    </source>
</evidence>
<dbReference type="Proteomes" id="UP000281343">
    <property type="component" value="Unassembled WGS sequence"/>
</dbReference>
<dbReference type="Pfam" id="PF13622">
    <property type="entry name" value="4HBT_3"/>
    <property type="match status" value="1"/>
</dbReference>